<protein>
    <submittedName>
        <fullName evidence="2">Phosphatidylinositol glycan anchor biosynthesis, class Q</fullName>
    </submittedName>
</protein>
<accession>A0A3Q2UMY0</accession>
<keyword evidence="1" id="KW-0472">Membrane</keyword>
<dbReference type="Proteomes" id="UP000265000">
    <property type="component" value="Unplaced"/>
</dbReference>
<organism evidence="2 3">
    <name type="scientific">Fundulus heteroclitus</name>
    <name type="common">Killifish</name>
    <name type="synonym">Mummichog</name>
    <dbReference type="NCBI Taxonomy" id="8078"/>
    <lineage>
        <taxon>Eukaryota</taxon>
        <taxon>Metazoa</taxon>
        <taxon>Chordata</taxon>
        <taxon>Craniata</taxon>
        <taxon>Vertebrata</taxon>
        <taxon>Euteleostomi</taxon>
        <taxon>Actinopterygii</taxon>
        <taxon>Neopterygii</taxon>
        <taxon>Teleostei</taxon>
        <taxon>Neoteleostei</taxon>
        <taxon>Acanthomorphata</taxon>
        <taxon>Ovalentaria</taxon>
        <taxon>Atherinomorphae</taxon>
        <taxon>Cyprinodontiformes</taxon>
        <taxon>Fundulidae</taxon>
        <taxon>Fundulus</taxon>
    </lineage>
</organism>
<dbReference type="Pfam" id="PF05024">
    <property type="entry name" value="Gpi1"/>
    <property type="match status" value="1"/>
</dbReference>
<dbReference type="GO" id="GO:0016020">
    <property type="term" value="C:membrane"/>
    <property type="evidence" value="ECO:0007669"/>
    <property type="project" value="InterPro"/>
</dbReference>
<dbReference type="PANTHER" id="PTHR21329:SF3">
    <property type="entry name" value="PHOSPHATIDYLINOSITOL N-ACETYLGLUCOSAMINYLTRANSFERASE SUBUNIT Q"/>
    <property type="match status" value="1"/>
</dbReference>
<dbReference type="GO" id="GO:0006506">
    <property type="term" value="P:GPI anchor biosynthetic process"/>
    <property type="evidence" value="ECO:0007669"/>
    <property type="project" value="InterPro"/>
</dbReference>
<reference evidence="2" key="2">
    <citation type="submission" date="2025-09" db="UniProtKB">
        <authorList>
            <consortium name="Ensembl"/>
        </authorList>
    </citation>
    <scope>IDENTIFICATION</scope>
</reference>
<dbReference type="Ensembl" id="ENSFHET00000026975.1">
    <property type="protein sequence ID" value="ENSFHEP00000033030.1"/>
    <property type="gene ID" value="ENSFHEG00000019933.1"/>
</dbReference>
<feature type="transmembrane region" description="Helical" evidence="1">
    <location>
        <begin position="263"/>
        <end position="287"/>
    </location>
</feature>
<evidence type="ECO:0000313" key="3">
    <source>
        <dbReference type="Proteomes" id="UP000265000"/>
    </source>
</evidence>
<keyword evidence="3" id="KW-1185">Reference proteome</keyword>
<proteinExistence type="predicted"/>
<keyword evidence="1" id="KW-1133">Transmembrane helix</keyword>
<name>A0A3Q2UMY0_FUNHE</name>
<dbReference type="InterPro" id="IPR007720">
    <property type="entry name" value="PigQ/GPI1"/>
</dbReference>
<reference evidence="2" key="1">
    <citation type="submission" date="2025-08" db="UniProtKB">
        <authorList>
            <consortium name="Ensembl"/>
        </authorList>
    </citation>
    <scope>IDENTIFICATION</scope>
</reference>
<feature type="transmembrane region" description="Helical" evidence="1">
    <location>
        <begin position="160"/>
        <end position="179"/>
    </location>
</feature>
<dbReference type="GeneTree" id="ENSGT00390000004994"/>
<evidence type="ECO:0000256" key="1">
    <source>
        <dbReference type="SAM" id="Phobius"/>
    </source>
</evidence>
<feature type="transmembrane region" description="Helical" evidence="1">
    <location>
        <begin position="90"/>
        <end position="108"/>
    </location>
</feature>
<dbReference type="AlphaFoldDB" id="A0A3Q2UMY0"/>
<keyword evidence="1" id="KW-0812">Transmembrane</keyword>
<dbReference type="STRING" id="8078.ENSFHEP00000033030"/>
<evidence type="ECO:0000313" key="2">
    <source>
        <dbReference type="Ensembl" id="ENSFHEP00000033030.1"/>
    </source>
</evidence>
<feature type="transmembrane region" description="Helical" evidence="1">
    <location>
        <begin position="225"/>
        <end position="243"/>
    </location>
</feature>
<dbReference type="GO" id="GO:0005783">
    <property type="term" value="C:endoplasmic reticulum"/>
    <property type="evidence" value="ECO:0007669"/>
    <property type="project" value="TreeGrafter"/>
</dbReference>
<sequence>EQEDEEKVIFVHYEQRKVMLSQLHPIESLQAHGFLSALPPPSSSLQMFGTVARSQPLFFLDKYDDGPLKSTHWQSEGREASIIVELLKQASVPLCVLLSWLLSVWTWICNVRVFNVFPLRFLASKLSTTIQLGYRTEHMRTLSSSKAAAGHLDFMRKANILVSVLVDVALGVLLMWWLYRDDHIAMLADTLVPAADRVAQQLEELLQWLMGAPAGLKMNRALDQVLGRFFLYHIHLWISYIHLMSPFIQGILWYGGLSACLGLTFALSLLSDMVALFTFHIYCFYVYGARRRAGMWPLVREETLFTPAFPLRLFMHRLKVLPQKISQSPRRFIHSFRNVRNTQEEPELRSQLPVLTGPSRTAPCL</sequence>
<dbReference type="PANTHER" id="PTHR21329">
    <property type="entry name" value="PHOSPHATIDYLINOSITOL N-ACETYLGLUCOSAMINYLTRANSFERASE SUBUNIT Q-RELATED"/>
    <property type="match status" value="1"/>
</dbReference>